<dbReference type="AlphaFoldDB" id="G4CHW4"/>
<comment type="caution">
    <text evidence="1">The sequence shown here is derived from an EMBL/GenBank/DDBJ whole genome shotgun (WGS) entry which is preliminary data.</text>
</comment>
<evidence type="ECO:0000313" key="2">
    <source>
        <dbReference type="Proteomes" id="UP000003019"/>
    </source>
</evidence>
<proteinExistence type="predicted"/>
<sequence>MAHILYQSRLLRHRQSGFARPFAAPRLLKVRRIPYTGFASA</sequence>
<gene>
    <name evidence="1" type="ORF">HMPREF9371_1203</name>
</gene>
<organism evidence="1 2">
    <name type="scientific">Neisseria shayeganii 871</name>
    <dbReference type="NCBI Taxonomy" id="1032488"/>
    <lineage>
        <taxon>Bacteria</taxon>
        <taxon>Pseudomonadati</taxon>
        <taxon>Pseudomonadota</taxon>
        <taxon>Betaproteobacteria</taxon>
        <taxon>Neisseriales</taxon>
        <taxon>Neisseriaceae</taxon>
        <taxon>Neisseria</taxon>
    </lineage>
</organism>
<reference evidence="1 2" key="1">
    <citation type="submission" date="2011-05" db="EMBL/GenBank/DDBJ databases">
        <authorList>
            <person name="Muzny D."/>
            <person name="Qin X."/>
            <person name="Deng J."/>
            <person name="Jiang H."/>
            <person name="Liu Y."/>
            <person name="Qu J."/>
            <person name="Song X.-Z."/>
            <person name="Zhang L."/>
            <person name="Thornton R."/>
            <person name="Coyle M."/>
            <person name="Francisco L."/>
            <person name="Jackson L."/>
            <person name="Javaid M."/>
            <person name="Korchina V."/>
            <person name="Kovar C."/>
            <person name="Mata R."/>
            <person name="Mathew T."/>
            <person name="Ngo R."/>
            <person name="Nguyen L."/>
            <person name="Nguyen N."/>
            <person name="Okwuonu G."/>
            <person name="Ongeri F."/>
            <person name="Pham C."/>
            <person name="Simmons D."/>
            <person name="Wilczek-Boney K."/>
            <person name="Hale W."/>
            <person name="Jakkamsetti A."/>
            <person name="Pham P."/>
            <person name="Ruth R."/>
            <person name="San Lucas F."/>
            <person name="Warren J."/>
            <person name="Zhang J."/>
            <person name="Zhao Z."/>
            <person name="Zhou C."/>
            <person name="Zhu D."/>
            <person name="Lee S."/>
            <person name="Bess C."/>
            <person name="Blankenburg K."/>
            <person name="Forbes L."/>
            <person name="Fu Q."/>
            <person name="Gubbala S."/>
            <person name="Hirani K."/>
            <person name="Jayaseelan J.C."/>
            <person name="Lara F."/>
            <person name="Munidasa M."/>
            <person name="Palculict T."/>
            <person name="Patil S."/>
            <person name="Pu L.-L."/>
            <person name="Saada N."/>
            <person name="Tang L."/>
            <person name="Weissenberger G."/>
            <person name="Zhu Y."/>
            <person name="Hemphill L."/>
            <person name="Shang Y."/>
            <person name="Youmans B."/>
            <person name="Ayvaz T."/>
            <person name="Ross M."/>
            <person name="Santibanez J."/>
            <person name="Aqrawi P."/>
            <person name="Gross S."/>
            <person name="Joshi V."/>
            <person name="Fowler G."/>
            <person name="Nazareth L."/>
            <person name="Reid J."/>
            <person name="Worley K."/>
            <person name="Petrosino J."/>
            <person name="Highlander S."/>
            <person name="Gibbs R."/>
        </authorList>
    </citation>
    <scope>NUCLEOTIDE SEQUENCE [LARGE SCALE GENOMIC DNA]</scope>
    <source>
        <strain evidence="1 2">871</strain>
    </source>
</reference>
<keyword evidence="2" id="KW-1185">Reference proteome</keyword>
<dbReference type="EMBL" id="AGAY01000046">
    <property type="protein sequence ID" value="EGY52548.1"/>
    <property type="molecule type" value="Genomic_DNA"/>
</dbReference>
<dbReference type="Proteomes" id="UP000003019">
    <property type="component" value="Unassembled WGS sequence"/>
</dbReference>
<protein>
    <submittedName>
        <fullName evidence="1">Uncharacterized protein</fullName>
    </submittedName>
</protein>
<name>G4CHW4_9NEIS</name>
<evidence type="ECO:0000313" key="1">
    <source>
        <dbReference type="EMBL" id="EGY52548.1"/>
    </source>
</evidence>
<dbReference type="HOGENOM" id="CLU_3273259_0_0_4"/>
<dbReference type="STRING" id="1032488.HMPREF9371_1203"/>
<accession>G4CHW4</accession>